<dbReference type="Pfam" id="PF00440">
    <property type="entry name" value="TetR_N"/>
    <property type="match status" value="1"/>
</dbReference>
<evidence type="ECO:0000313" key="4">
    <source>
        <dbReference type="Proteomes" id="UP001597241"/>
    </source>
</evidence>
<organism evidence="3 4">
    <name type="scientific">Lutibacter holmesii</name>
    <dbReference type="NCBI Taxonomy" id="1137985"/>
    <lineage>
        <taxon>Bacteria</taxon>
        <taxon>Pseudomonadati</taxon>
        <taxon>Bacteroidota</taxon>
        <taxon>Flavobacteriia</taxon>
        <taxon>Flavobacteriales</taxon>
        <taxon>Flavobacteriaceae</taxon>
        <taxon>Lutibacter</taxon>
    </lineage>
</organism>
<dbReference type="SUPFAM" id="SSF46689">
    <property type="entry name" value="Homeodomain-like"/>
    <property type="match status" value="1"/>
</dbReference>
<dbReference type="InterPro" id="IPR009057">
    <property type="entry name" value="Homeodomain-like_sf"/>
</dbReference>
<feature type="domain" description="HTH tetR-type" evidence="2">
    <location>
        <begin position="28"/>
        <end position="71"/>
    </location>
</feature>
<reference evidence="4" key="1">
    <citation type="journal article" date="2019" name="Int. J. Syst. Evol. Microbiol.">
        <title>The Global Catalogue of Microorganisms (GCM) 10K type strain sequencing project: providing services to taxonomists for standard genome sequencing and annotation.</title>
        <authorList>
            <consortium name="The Broad Institute Genomics Platform"/>
            <consortium name="The Broad Institute Genome Sequencing Center for Infectious Disease"/>
            <person name="Wu L."/>
            <person name="Ma J."/>
        </authorList>
    </citation>
    <scope>NUCLEOTIDE SEQUENCE [LARGE SCALE GENOMIC DNA]</scope>
    <source>
        <strain evidence="4">CCUG 62221</strain>
    </source>
</reference>
<evidence type="ECO:0000313" key="3">
    <source>
        <dbReference type="EMBL" id="MFD1294884.1"/>
    </source>
</evidence>
<dbReference type="EMBL" id="JBHTMV010000009">
    <property type="protein sequence ID" value="MFD1294884.1"/>
    <property type="molecule type" value="Genomic_DNA"/>
</dbReference>
<sequence length="222" mass="26213">MNSLKINIEVNQELYCKKPDSSELGRKILSKSIEMINEMGFEAFTFKKLGNEIHSPESSIYRYFKNKHILLVYLTSWYWSWMEYELVFATTNIQSSKERLLKCIHILTKPTMENTSIPYINEALLSNIIISESIKSYHTINVDEENKKGYFKSYKQVVQRVSDIILELKPNFEYPHMLVSTIIEGSHNQKYFAEHLPELTDINKKNNTIESFYKEMVLNFIK</sequence>
<accession>A0ABW3WR67</accession>
<proteinExistence type="predicted"/>
<comment type="caution">
    <text evidence="3">The sequence shown here is derived from an EMBL/GenBank/DDBJ whole genome shotgun (WGS) entry which is preliminary data.</text>
</comment>
<dbReference type="Proteomes" id="UP001597241">
    <property type="component" value="Unassembled WGS sequence"/>
</dbReference>
<gene>
    <name evidence="3" type="ORF">ACFQ5N_13660</name>
</gene>
<dbReference type="InterPro" id="IPR001647">
    <property type="entry name" value="HTH_TetR"/>
</dbReference>
<keyword evidence="1" id="KW-0238">DNA-binding</keyword>
<evidence type="ECO:0000259" key="2">
    <source>
        <dbReference type="Pfam" id="PF00440"/>
    </source>
</evidence>
<name>A0ABW3WR67_9FLAO</name>
<dbReference type="Gene3D" id="1.10.357.10">
    <property type="entry name" value="Tetracycline Repressor, domain 2"/>
    <property type="match status" value="1"/>
</dbReference>
<evidence type="ECO:0000256" key="1">
    <source>
        <dbReference type="ARBA" id="ARBA00023125"/>
    </source>
</evidence>
<keyword evidence="4" id="KW-1185">Reference proteome</keyword>
<protein>
    <submittedName>
        <fullName evidence="3">TetR/AcrR family transcriptional regulator</fullName>
    </submittedName>
</protein>
<dbReference type="RefSeq" id="WP_386810280.1">
    <property type="nucleotide sequence ID" value="NZ_JBHTMV010000009.1"/>
</dbReference>